<dbReference type="GO" id="GO:0003700">
    <property type="term" value="F:DNA-binding transcription factor activity"/>
    <property type="evidence" value="ECO:0007669"/>
    <property type="project" value="InterPro"/>
</dbReference>
<keyword evidence="6" id="KW-1185">Reference proteome</keyword>
<comment type="caution">
    <text evidence="5">The sequence shown here is derived from an EMBL/GenBank/DDBJ whole genome shotgun (WGS) entry which is preliminary data.</text>
</comment>
<dbReference type="PRINTS" id="PR00598">
    <property type="entry name" value="HTHMARR"/>
</dbReference>
<dbReference type="PANTHER" id="PTHR33164:SF101">
    <property type="entry name" value="TRANSCRIPTIONAL REPRESSOR MPRA"/>
    <property type="match status" value="1"/>
</dbReference>
<dbReference type="InterPro" id="IPR000835">
    <property type="entry name" value="HTH_MarR-typ"/>
</dbReference>
<protein>
    <submittedName>
        <fullName evidence="5">HTH-type transcriptional regulator MhqR</fullName>
    </submittedName>
</protein>
<dbReference type="EMBL" id="SJPG01000001">
    <property type="protein sequence ID" value="TWT63883.1"/>
    <property type="molecule type" value="Genomic_DNA"/>
</dbReference>
<sequence>MSSGGLQQEIKKKLPFDSLEQEANLNILRTNDQMQNRFGRFFRTYDLTPSQYNVLRILRGEGKPMPSLEIGERMIQVVPAITGLIDRLEKRGLVCRRRCEEDRRVVYVDITPDAKKLLKRIDKPLMALHKQLCGTLTQPELKELSRLMEKIRAGLNTM</sequence>
<dbReference type="PROSITE" id="PS01117">
    <property type="entry name" value="HTH_MARR_1"/>
    <property type="match status" value="1"/>
</dbReference>
<dbReference type="GO" id="GO:0006950">
    <property type="term" value="P:response to stress"/>
    <property type="evidence" value="ECO:0007669"/>
    <property type="project" value="TreeGrafter"/>
</dbReference>
<organism evidence="5 6">
    <name type="scientific">Rubinisphaera italica</name>
    <dbReference type="NCBI Taxonomy" id="2527969"/>
    <lineage>
        <taxon>Bacteria</taxon>
        <taxon>Pseudomonadati</taxon>
        <taxon>Planctomycetota</taxon>
        <taxon>Planctomycetia</taxon>
        <taxon>Planctomycetales</taxon>
        <taxon>Planctomycetaceae</taxon>
        <taxon>Rubinisphaera</taxon>
    </lineage>
</organism>
<dbReference type="InterPro" id="IPR023187">
    <property type="entry name" value="Tscrpt_reg_MarR-type_CS"/>
</dbReference>
<dbReference type="InterPro" id="IPR036388">
    <property type="entry name" value="WH-like_DNA-bd_sf"/>
</dbReference>
<dbReference type="SUPFAM" id="SSF46785">
    <property type="entry name" value="Winged helix' DNA-binding domain"/>
    <property type="match status" value="1"/>
</dbReference>
<dbReference type="PROSITE" id="PS50995">
    <property type="entry name" value="HTH_MARR_2"/>
    <property type="match status" value="1"/>
</dbReference>
<reference evidence="5 6" key="1">
    <citation type="submission" date="2019-02" db="EMBL/GenBank/DDBJ databases">
        <title>Deep-cultivation of Planctomycetes and their phenomic and genomic characterization uncovers novel biology.</title>
        <authorList>
            <person name="Wiegand S."/>
            <person name="Jogler M."/>
            <person name="Boedeker C."/>
            <person name="Pinto D."/>
            <person name="Vollmers J."/>
            <person name="Rivas-Marin E."/>
            <person name="Kohn T."/>
            <person name="Peeters S.H."/>
            <person name="Heuer A."/>
            <person name="Rast P."/>
            <person name="Oberbeckmann S."/>
            <person name="Bunk B."/>
            <person name="Jeske O."/>
            <person name="Meyerdierks A."/>
            <person name="Storesund J.E."/>
            <person name="Kallscheuer N."/>
            <person name="Luecker S."/>
            <person name="Lage O.M."/>
            <person name="Pohl T."/>
            <person name="Merkel B.J."/>
            <person name="Hornburger P."/>
            <person name="Mueller R.-W."/>
            <person name="Bruemmer F."/>
            <person name="Labrenz M."/>
            <person name="Spormann A.M."/>
            <person name="Op Den Camp H."/>
            <person name="Overmann J."/>
            <person name="Amann R."/>
            <person name="Jetten M.S.M."/>
            <person name="Mascher T."/>
            <person name="Medema M.H."/>
            <person name="Devos D.P."/>
            <person name="Kaster A.-K."/>
            <person name="Ovreas L."/>
            <person name="Rohde M."/>
            <person name="Galperin M.Y."/>
            <person name="Jogler C."/>
        </authorList>
    </citation>
    <scope>NUCLEOTIDE SEQUENCE [LARGE SCALE GENOMIC DNA]</scope>
    <source>
        <strain evidence="5 6">Pan54</strain>
    </source>
</reference>
<dbReference type="InterPro" id="IPR039422">
    <property type="entry name" value="MarR/SlyA-like"/>
</dbReference>
<keyword evidence="3" id="KW-0804">Transcription</keyword>
<dbReference type="Pfam" id="PF01047">
    <property type="entry name" value="MarR"/>
    <property type="match status" value="1"/>
</dbReference>
<proteinExistence type="predicted"/>
<dbReference type="OrthoDB" id="9799747at2"/>
<dbReference type="Proteomes" id="UP000316095">
    <property type="component" value="Unassembled WGS sequence"/>
</dbReference>
<feature type="domain" description="HTH marR-type" evidence="4">
    <location>
        <begin position="20"/>
        <end position="153"/>
    </location>
</feature>
<evidence type="ECO:0000256" key="3">
    <source>
        <dbReference type="ARBA" id="ARBA00023163"/>
    </source>
</evidence>
<dbReference type="Gene3D" id="1.10.10.10">
    <property type="entry name" value="Winged helix-like DNA-binding domain superfamily/Winged helix DNA-binding domain"/>
    <property type="match status" value="1"/>
</dbReference>
<keyword evidence="1" id="KW-0805">Transcription regulation</keyword>
<evidence type="ECO:0000313" key="6">
    <source>
        <dbReference type="Proteomes" id="UP000316095"/>
    </source>
</evidence>
<accession>A0A5C5XND9</accession>
<keyword evidence="2" id="KW-0238">DNA-binding</keyword>
<evidence type="ECO:0000259" key="4">
    <source>
        <dbReference type="PROSITE" id="PS50995"/>
    </source>
</evidence>
<dbReference type="PANTHER" id="PTHR33164">
    <property type="entry name" value="TRANSCRIPTIONAL REGULATOR, MARR FAMILY"/>
    <property type="match status" value="1"/>
</dbReference>
<dbReference type="RefSeq" id="WP_146505654.1">
    <property type="nucleotide sequence ID" value="NZ_SJPG01000001.1"/>
</dbReference>
<evidence type="ECO:0000313" key="5">
    <source>
        <dbReference type="EMBL" id="TWT63883.1"/>
    </source>
</evidence>
<dbReference type="GO" id="GO:0003677">
    <property type="term" value="F:DNA binding"/>
    <property type="evidence" value="ECO:0007669"/>
    <property type="project" value="UniProtKB-KW"/>
</dbReference>
<dbReference type="InterPro" id="IPR036390">
    <property type="entry name" value="WH_DNA-bd_sf"/>
</dbReference>
<name>A0A5C5XND9_9PLAN</name>
<dbReference type="SMART" id="SM00347">
    <property type="entry name" value="HTH_MARR"/>
    <property type="match status" value="1"/>
</dbReference>
<gene>
    <name evidence="5" type="primary">mhqR</name>
    <name evidence="5" type="ORF">Pan54_46420</name>
</gene>
<evidence type="ECO:0000256" key="2">
    <source>
        <dbReference type="ARBA" id="ARBA00023125"/>
    </source>
</evidence>
<evidence type="ECO:0000256" key="1">
    <source>
        <dbReference type="ARBA" id="ARBA00023015"/>
    </source>
</evidence>
<dbReference type="AlphaFoldDB" id="A0A5C5XND9"/>